<accession>A0A0F9RHH0</accession>
<dbReference type="EMBL" id="LAZR01001179">
    <property type="protein sequence ID" value="KKN49187.1"/>
    <property type="molecule type" value="Genomic_DNA"/>
</dbReference>
<dbReference type="AlphaFoldDB" id="A0A0F9RHH0"/>
<gene>
    <name evidence="1" type="ORF">LCGC14_0645280</name>
</gene>
<protein>
    <submittedName>
        <fullName evidence="1">Uncharacterized protein</fullName>
    </submittedName>
</protein>
<reference evidence="1" key="1">
    <citation type="journal article" date="2015" name="Nature">
        <title>Complex archaea that bridge the gap between prokaryotes and eukaryotes.</title>
        <authorList>
            <person name="Spang A."/>
            <person name="Saw J.H."/>
            <person name="Jorgensen S.L."/>
            <person name="Zaremba-Niedzwiedzka K."/>
            <person name="Martijn J."/>
            <person name="Lind A.E."/>
            <person name="van Eijk R."/>
            <person name="Schleper C."/>
            <person name="Guy L."/>
            <person name="Ettema T.J."/>
        </authorList>
    </citation>
    <scope>NUCLEOTIDE SEQUENCE</scope>
</reference>
<proteinExistence type="predicted"/>
<organism evidence="1">
    <name type="scientific">marine sediment metagenome</name>
    <dbReference type="NCBI Taxonomy" id="412755"/>
    <lineage>
        <taxon>unclassified sequences</taxon>
        <taxon>metagenomes</taxon>
        <taxon>ecological metagenomes</taxon>
    </lineage>
</organism>
<name>A0A0F9RHH0_9ZZZZ</name>
<comment type="caution">
    <text evidence="1">The sequence shown here is derived from an EMBL/GenBank/DDBJ whole genome shotgun (WGS) entry which is preliminary data.</text>
</comment>
<evidence type="ECO:0000313" key="1">
    <source>
        <dbReference type="EMBL" id="KKN49187.1"/>
    </source>
</evidence>
<sequence>MDLYCGHLVMNEKIPIVVFTNDKHHWLLRGFAYLFNTFCSKNQLVSIVGFAKYSFDLPINFFFSSVHNRNFPVQYWSNGLIKFLESYHHEYFILMLEDYWQIGPWDKRCIEHMFDFIQTQPKVLRIDLTRDRASKKRKRVYGRYRGQEIVETFPNSKYQMSFQGAIWNRDLLLQVLRPNETPWEAEILGTKRLAKRDDIIVLGTTIKALNYVPVYRTKTKCKIYKKIPQKHVKFLQEKGWL</sequence>